<evidence type="ECO:0000313" key="5">
    <source>
        <dbReference type="EMBL" id="KFB41954.1"/>
    </source>
</evidence>
<dbReference type="InterPro" id="IPR038606">
    <property type="entry name" value="To_sf"/>
</dbReference>
<evidence type="ECO:0000256" key="3">
    <source>
        <dbReference type="ARBA" id="ARBA00060902"/>
    </source>
</evidence>
<keyword evidence="7" id="KW-1185">Reference proteome</keyword>
<dbReference type="EnsemblMetazoa" id="ASIC009520-RA">
    <property type="protein sequence ID" value="ASIC009520-PA"/>
    <property type="gene ID" value="ASIC009520"/>
</dbReference>
<evidence type="ECO:0000313" key="7">
    <source>
        <dbReference type="Proteomes" id="UP000030765"/>
    </source>
</evidence>
<dbReference type="InterPro" id="IPR010562">
    <property type="entry name" value="Haemolymph_juvenile_hormone-bd"/>
</dbReference>
<dbReference type="OrthoDB" id="21595at2759"/>
<proteinExistence type="inferred from homology"/>
<comment type="similarity">
    <text evidence="3">Belongs to the TO family.</text>
</comment>
<name>A0A084VVG0_ANOSI</name>
<evidence type="ECO:0000256" key="4">
    <source>
        <dbReference type="SAM" id="SignalP"/>
    </source>
</evidence>
<organism evidence="6 7">
    <name type="scientific">Anopheles sinensis</name>
    <name type="common">Mosquito</name>
    <dbReference type="NCBI Taxonomy" id="74873"/>
    <lineage>
        <taxon>Eukaryota</taxon>
        <taxon>Metazoa</taxon>
        <taxon>Ecdysozoa</taxon>
        <taxon>Arthropoda</taxon>
        <taxon>Hexapoda</taxon>
        <taxon>Insecta</taxon>
        <taxon>Pterygota</taxon>
        <taxon>Neoptera</taxon>
        <taxon>Endopterygota</taxon>
        <taxon>Diptera</taxon>
        <taxon>Nematocera</taxon>
        <taxon>Culicoidea</taxon>
        <taxon>Culicidae</taxon>
        <taxon>Anophelinae</taxon>
        <taxon>Anopheles</taxon>
    </lineage>
</organism>
<keyword evidence="2" id="KW-0090">Biological rhythms</keyword>
<evidence type="ECO:0000313" key="6">
    <source>
        <dbReference type="EnsemblMetazoa" id="ASIC009520-PA"/>
    </source>
</evidence>
<dbReference type="Gene3D" id="3.15.10.30">
    <property type="entry name" value="Haemolymph juvenile hormone binding protein"/>
    <property type="match status" value="1"/>
</dbReference>
<dbReference type="GO" id="GO:0005615">
    <property type="term" value="C:extracellular space"/>
    <property type="evidence" value="ECO:0007669"/>
    <property type="project" value="TreeGrafter"/>
</dbReference>
<dbReference type="AlphaFoldDB" id="A0A084VVG0"/>
<reference evidence="6" key="2">
    <citation type="submission" date="2020-05" db="UniProtKB">
        <authorList>
            <consortium name="EnsemblMetazoa"/>
        </authorList>
    </citation>
    <scope>IDENTIFICATION</scope>
</reference>
<dbReference type="STRING" id="74873.A0A084VVG0"/>
<sequence>MSSVRQLPFWELLLVAFTIGLPTLSSGATPFDTKPDFIKTCRFDDSNFIPCSTDSVQGLFDKLVTVVAQPSSRFAMLLALGALRVLPWFVSCGSFRGLKSCQKDLNHLETPETPDRQVQVATKTGPNRQQAFYGPICASWPKCVFAPRKRIGIEGLEHVGTIDPMKISKIRILQGDGPVSVNASLSKVIVTGFASTKVVRNVVSNKDYGWETHIRLPKMRLEGNYHMQGRILVIPLNGHGKCWFEPSGMDIIMRTTTALYQKNGHVFYNVTATKVDYTISGLRLHMGNLFEGVKVLEDSTNQYLNDNWRPVSEALKPIIAKTIEDILLAIMQNIFHQIPADYFVEDLPRVN</sequence>
<gene>
    <name evidence="5" type="ORF">ZHAS_00009520</name>
</gene>
<dbReference type="Pfam" id="PF06585">
    <property type="entry name" value="JHBP"/>
    <property type="match status" value="1"/>
</dbReference>
<reference evidence="5 7" key="1">
    <citation type="journal article" date="2014" name="BMC Genomics">
        <title>Genome sequence of Anopheles sinensis provides insight into genetics basis of mosquito competence for malaria parasites.</title>
        <authorList>
            <person name="Zhou D."/>
            <person name="Zhang D."/>
            <person name="Ding G."/>
            <person name="Shi L."/>
            <person name="Hou Q."/>
            <person name="Ye Y."/>
            <person name="Xu Y."/>
            <person name="Zhou H."/>
            <person name="Xiong C."/>
            <person name="Li S."/>
            <person name="Yu J."/>
            <person name="Hong S."/>
            <person name="Yu X."/>
            <person name="Zou P."/>
            <person name="Chen C."/>
            <person name="Chang X."/>
            <person name="Wang W."/>
            <person name="Lv Y."/>
            <person name="Sun Y."/>
            <person name="Ma L."/>
            <person name="Shen B."/>
            <person name="Zhu C."/>
        </authorList>
    </citation>
    <scope>NUCLEOTIDE SEQUENCE [LARGE SCALE GENOMIC DNA]</scope>
</reference>
<dbReference type="EMBL" id="KE525157">
    <property type="protein sequence ID" value="KFB41954.1"/>
    <property type="molecule type" value="Genomic_DNA"/>
</dbReference>
<dbReference type="SMART" id="SM00700">
    <property type="entry name" value="JHBP"/>
    <property type="match status" value="1"/>
</dbReference>
<protein>
    <submittedName>
        <fullName evidence="5">AGAP000750-PA-like protein</fullName>
    </submittedName>
</protein>
<dbReference type="FunFam" id="3.15.10.30:FF:000001">
    <property type="entry name" value="Takeout-like protein 1"/>
    <property type="match status" value="1"/>
</dbReference>
<dbReference type="VEuPathDB" id="VectorBase:ASIS010584"/>
<evidence type="ECO:0000256" key="2">
    <source>
        <dbReference type="ARBA" id="ARBA00023108"/>
    </source>
</evidence>
<dbReference type="PANTHER" id="PTHR11008">
    <property type="entry name" value="PROTEIN TAKEOUT-LIKE PROTEIN"/>
    <property type="match status" value="1"/>
</dbReference>
<dbReference type="Proteomes" id="UP000030765">
    <property type="component" value="Unassembled WGS sequence"/>
</dbReference>
<accession>A0A084VVG0</accession>
<keyword evidence="1 4" id="KW-0732">Signal</keyword>
<dbReference type="EMBL" id="ATLV01017175">
    <property type="status" value="NOT_ANNOTATED_CDS"/>
    <property type="molecule type" value="Genomic_DNA"/>
</dbReference>
<dbReference type="VEuPathDB" id="VectorBase:ASIC009520"/>
<dbReference type="PANTHER" id="PTHR11008:SF25">
    <property type="entry name" value="IP09473P-RELATED"/>
    <property type="match status" value="1"/>
</dbReference>
<dbReference type="GO" id="GO:0007623">
    <property type="term" value="P:circadian rhythm"/>
    <property type="evidence" value="ECO:0007669"/>
    <property type="project" value="UniProtKB-ARBA"/>
</dbReference>
<feature type="signal peptide" evidence="4">
    <location>
        <begin position="1"/>
        <end position="27"/>
    </location>
</feature>
<feature type="chain" id="PRO_5001783933" evidence="4">
    <location>
        <begin position="28"/>
        <end position="351"/>
    </location>
</feature>
<evidence type="ECO:0000256" key="1">
    <source>
        <dbReference type="ARBA" id="ARBA00022729"/>
    </source>
</evidence>